<feature type="transmembrane region" description="Helical" evidence="1">
    <location>
        <begin position="113"/>
        <end position="132"/>
    </location>
</feature>
<comment type="caution">
    <text evidence="2">The sequence shown here is derived from an EMBL/GenBank/DDBJ whole genome shotgun (WGS) entry which is preliminary data.</text>
</comment>
<keyword evidence="1" id="KW-0812">Transmembrane</keyword>
<keyword evidence="1" id="KW-1133">Transmembrane helix</keyword>
<feature type="transmembrane region" description="Helical" evidence="1">
    <location>
        <begin position="38"/>
        <end position="62"/>
    </location>
</feature>
<sequence>MEIIILLLLSYVVPPVLVLCSLWQVWRRRELVMPTDAGILHTVSAILWAAAATYLFCPALYSTLATASHTAEYNPHISEIRWFINGWLYCLLLFAVLLPGVLALRSRWHGVRVFGRLAALYAGTAMLLTAVFTGTNPGGQTVSQLLPFLWGWWETLFEQHGWGGTIYDLRHCRYGSMSFFLWLWWVSLGSIALFAARFLCVDRAKSS</sequence>
<protein>
    <submittedName>
        <fullName evidence="2">Uncharacterized protein</fullName>
    </submittedName>
</protein>
<keyword evidence="1" id="KW-0472">Membrane</keyword>
<evidence type="ECO:0000313" key="2">
    <source>
        <dbReference type="EMBL" id="OAM42204.1"/>
    </source>
</evidence>
<dbReference type="Proteomes" id="UP000077726">
    <property type="component" value="Unassembled WGS sequence"/>
</dbReference>
<dbReference type="OrthoDB" id="8611456at2"/>
<gene>
    <name evidence="2" type="ORF">A7Q00_07585</name>
</gene>
<dbReference type="EMBL" id="LXSQ01000019">
    <property type="protein sequence ID" value="OAM42204.1"/>
    <property type="molecule type" value="Genomic_DNA"/>
</dbReference>
<dbReference type="STRING" id="1795832.A7Q00_07585"/>
<evidence type="ECO:0000256" key="1">
    <source>
        <dbReference type="SAM" id="Phobius"/>
    </source>
</evidence>
<evidence type="ECO:0000313" key="3">
    <source>
        <dbReference type="Proteomes" id="UP000077726"/>
    </source>
</evidence>
<dbReference type="AlphaFoldDB" id="A0A1B6VY32"/>
<proteinExistence type="predicted"/>
<feature type="transmembrane region" description="Helical" evidence="1">
    <location>
        <begin position="82"/>
        <end position="104"/>
    </location>
</feature>
<organism evidence="2 3">
    <name type="scientific">Eikenella halliae</name>
    <dbReference type="NCBI Taxonomy" id="1795832"/>
    <lineage>
        <taxon>Bacteria</taxon>
        <taxon>Pseudomonadati</taxon>
        <taxon>Pseudomonadota</taxon>
        <taxon>Betaproteobacteria</taxon>
        <taxon>Neisseriales</taxon>
        <taxon>Neisseriaceae</taxon>
        <taxon>Eikenella</taxon>
    </lineage>
</organism>
<reference evidence="3" key="1">
    <citation type="submission" date="2016-05" db="EMBL/GenBank/DDBJ databases">
        <title>Draft genome of Corynebacterium afermentans subsp. afermentans LCDC 88199T.</title>
        <authorList>
            <person name="Bernier A.-M."/>
            <person name="Bernard K."/>
        </authorList>
    </citation>
    <scope>NUCLEOTIDE SEQUENCE [LARGE SCALE GENOMIC DNA]</scope>
    <source>
        <strain evidence="3">NML130454</strain>
    </source>
</reference>
<keyword evidence="3" id="KW-1185">Reference proteome</keyword>
<feature type="transmembrane region" description="Helical" evidence="1">
    <location>
        <begin position="6"/>
        <end position="26"/>
    </location>
</feature>
<accession>A0A1B6VY32</accession>
<dbReference type="RefSeq" id="WP_064089976.1">
    <property type="nucleotide sequence ID" value="NZ_LXSQ01000019.1"/>
</dbReference>
<feature type="transmembrane region" description="Helical" evidence="1">
    <location>
        <begin position="179"/>
        <end position="200"/>
    </location>
</feature>
<name>A0A1B6VY32_9NEIS</name>